<dbReference type="PANTHER" id="PTHR45947">
    <property type="entry name" value="SULFOQUINOVOSYL TRANSFERASE SQD2"/>
    <property type="match status" value="1"/>
</dbReference>
<accession>A0ABP7Q8N0</accession>
<gene>
    <name evidence="2" type="ORF">GCM10022278_38520</name>
</gene>
<dbReference type="Pfam" id="PF13439">
    <property type="entry name" value="Glyco_transf_4"/>
    <property type="match status" value="1"/>
</dbReference>
<sequence length="415" mass="46658">MQTNEKTQPKVLWLSHFAPFPPKGGAEQRSYNMLVEIGKGVDLTFIGLAHKSRVEAYFQDYEVGLTKIQTDFETFCTRVELVRHGQFNRKLNRYVTAFKSILLMQPYDYVYLSSKIYQQRVNQALALEDFDVIHVDSIGLWQFIADKSLSAKLILNHHNIESVMLARRAEQAASGLSAYLAWQSRKLIAIEREACKQVELNMVCSDLDAVRLRDLHQVDNVKVVPNGVDLHYFTRSTPYDPSGAHLLFVGGLDWYPNRDAAIFIARSVWPLVKKALPNATCSVVGRGSVEMLDELAQADSGFTAPGFVDDIRPVFEAATVFICPIRDGGGTKLKVLDAMAMGVPLVAHPVACEGIAVEEGRTVRFAETAEDFCDALIDLFTNRHKLEEMAGRERELIERSFSYESIGADLREVYK</sequence>
<dbReference type="Proteomes" id="UP001501337">
    <property type="component" value="Unassembled WGS sequence"/>
</dbReference>
<evidence type="ECO:0000313" key="3">
    <source>
        <dbReference type="Proteomes" id="UP001501337"/>
    </source>
</evidence>
<dbReference type="EMBL" id="BAABBO010000022">
    <property type="protein sequence ID" value="GAA3978129.1"/>
    <property type="molecule type" value="Genomic_DNA"/>
</dbReference>
<dbReference type="SUPFAM" id="SSF53756">
    <property type="entry name" value="UDP-Glycosyltransferase/glycogen phosphorylase"/>
    <property type="match status" value="1"/>
</dbReference>
<evidence type="ECO:0000313" key="2">
    <source>
        <dbReference type="EMBL" id="GAA3978129.1"/>
    </source>
</evidence>
<dbReference type="InterPro" id="IPR050194">
    <property type="entry name" value="Glycosyltransferase_grp1"/>
</dbReference>
<evidence type="ECO:0000259" key="1">
    <source>
        <dbReference type="Pfam" id="PF13439"/>
    </source>
</evidence>
<dbReference type="Pfam" id="PF13692">
    <property type="entry name" value="Glyco_trans_1_4"/>
    <property type="match status" value="1"/>
</dbReference>
<reference evidence="3" key="1">
    <citation type="journal article" date="2019" name="Int. J. Syst. Evol. Microbiol.">
        <title>The Global Catalogue of Microorganisms (GCM) 10K type strain sequencing project: providing services to taxonomists for standard genome sequencing and annotation.</title>
        <authorList>
            <consortium name="The Broad Institute Genomics Platform"/>
            <consortium name="The Broad Institute Genome Sequencing Center for Infectious Disease"/>
            <person name="Wu L."/>
            <person name="Ma J."/>
        </authorList>
    </citation>
    <scope>NUCLEOTIDE SEQUENCE [LARGE SCALE GENOMIC DNA]</scope>
    <source>
        <strain evidence="3">JCM 17555</strain>
    </source>
</reference>
<protein>
    <submittedName>
        <fullName evidence="2">TIGR03087 family PEP-CTERM/XrtA system glycosyltransferase</fullName>
    </submittedName>
</protein>
<dbReference type="RefSeq" id="WP_344809477.1">
    <property type="nucleotide sequence ID" value="NZ_BAABBO010000022.1"/>
</dbReference>
<dbReference type="InterPro" id="IPR028098">
    <property type="entry name" value="Glyco_trans_4-like_N"/>
</dbReference>
<dbReference type="PANTHER" id="PTHR45947:SF3">
    <property type="entry name" value="SULFOQUINOVOSYL TRANSFERASE SQD2"/>
    <property type="match status" value="1"/>
</dbReference>
<keyword evidence="3" id="KW-1185">Reference proteome</keyword>
<comment type="caution">
    <text evidence="2">The sequence shown here is derived from an EMBL/GenBank/DDBJ whole genome shotgun (WGS) entry which is preliminary data.</text>
</comment>
<organism evidence="2 3">
    <name type="scientific">Allohahella marinimesophila</name>
    <dbReference type="NCBI Taxonomy" id="1054972"/>
    <lineage>
        <taxon>Bacteria</taxon>
        <taxon>Pseudomonadati</taxon>
        <taxon>Pseudomonadota</taxon>
        <taxon>Gammaproteobacteria</taxon>
        <taxon>Oceanospirillales</taxon>
        <taxon>Hahellaceae</taxon>
        <taxon>Allohahella</taxon>
    </lineage>
</organism>
<feature type="domain" description="Glycosyltransferase subfamily 4-like N-terminal" evidence="1">
    <location>
        <begin position="114"/>
        <end position="231"/>
    </location>
</feature>
<dbReference type="CDD" id="cd03801">
    <property type="entry name" value="GT4_PimA-like"/>
    <property type="match status" value="1"/>
</dbReference>
<proteinExistence type="predicted"/>
<name>A0ABP7Q8N0_9GAMM</name>
<dbReference type="Gene3D" id="3.40.50.2000">
    <property type="entry name" value="Glycogen Phosphorylase B"/>
    <property type="match status" value="2"/>
</dbReference>